<organism evidence="1 2">
    <name type="scientific">Characodon lateralis</name>
    <dbReference type="NCBI Taxonomy" id="208331"/>
    <lineage>
        <taxon>Eukaryota</taxon>
        <taxon>Metazoa</taxon>
        <taxon>Chordata</taxon>
        <taxon>Craniata</taxon>
        <taxon>Vertebrata</taxon>
        <taxon>Euteleostomi</taxon>
        <taxon>Actinopterygii</taxon>
        <taxon>Neopterygii</taxon>
        <taxon>Teleostei</taxon>
        <taxon>Neoteleostei</taxon>
        <taxon>Acanthomorphata</taxon>
        <taxon>Ovalentaria</taxon>
        <taxon>Atherinomorphae</taxon>
        <taxon>Cyprinodontiformes</taxon>
        <taxon>Goodeidae</taxon>
        <taxon>Characodon</taxon>
    </lineage>
</organism>
<evidence type="ECO:0000313" key="1">
    <source>
        <dbReference type="EMBL" id="MED6286197.1"/>
    </source>
</evidence>
<proteinExistence type="predicted"/>
<reference evidence="1 2" key="1">
    <citation type="submission" date="2021-06" db="EMBL/GenBank/DDBJ databases">
        <authorList>
            <person name="Palmer J.M."/>
        </authorList>
    </citation>
    <scope>NUCLEOTIDE SEQUENCE [LARGE SCALE GENOMIC DNA]</scope>
    <source>
        <strain evidence="1 2">CL_MEX2019</strain>
        <tissue evidence="1">Muscle</tissue>
    </source>
</reference>
<accession>A0ABU7EG14</accession>
<keyword evidence="2" id="KW-1185">Reference proteome</keyword>
<sequence length="93" mass="9966">MIVVHVLPDYRGVSVATPLCAFPGVSVSFSFFFSPLEETSGFVPGSSAVVSLCSEGGKRVVSSTVGFTAAFLESGRVQSWTLNQSWIQTKVRF</sequence>
<comment type="caution">
    <text evidence="1">The sequence shown here is derived from an EMBL/GenBank/DDBJ whole genome shotgun (WGS) entry which is preliminary data.</text>
</comment>
<dbReference type="Proteomes" id="UP001352852">
    <property type="component" value="Unassembled WGS sequence"/>
</dbReference>
<gene>
    <name evidence="1" type="ORF">CHARACLAT_003338</name>
</gene>
<name>A0ABU7EG14_9TELE</name>
<evidence type="ECO:0000313" key="2">
    <source>
        <dbReference type="Proteomes" id="UP001352852"/>
    </source>
</evidence>
<dbReference type="EMBL" id="JAHUTJ010057525">
    <property type="protein sequence ID" value="MED6286197.1"/>
    <property type="molecule type" value="Genomic_DNA"/>
</dbReference>
<protein>
    <submittedName>
        <fullName evidence="1">Uncharacterized protein</fullName>
    </submittedName>
</protein>